<dbReference type="EMBL" id="ACXX02000021">
    <property type="protein sequence ID" value="EGD45744.1"/>
    <property type="molecule type" value="Genomic_DNA"/>
</dbReference>
<evidence type="ECO:0000313" key="2">
    <source>
        <dbReference type="Proteomes" id="UP000003860"/>
    </source>
</evidence>
<dbReference type="RefSeq" id="WP_004622578.1">
    <property type="nucleotide sequence ID" value="NZ_ACXX02000021.1"/>
</dbReference>
<gene>
    <name evidence="1" type="ORF">Cpap_0072</name>
</gene>
<sequence>MKILLLTIYLNCNAKADAKPTKKTVYPDDYFQNMPHRQGGTRGVRHLFYTLKAGGSTSFNNMIYTADCKSYTKSGDNPWKLDTSIETEKNDVFKNDFGKLFDKSIYYSGLRKTVAPRFNEIKKSK</sequence>
<protein>
    <submittedName>
        <fullName evidence="1">Uncharacterized protein</fullName>
    </submittedName>
</protein>
<evidence type="ECO:0000313" key="1">
    <source>
        <dbReference type="EMBL" id="EGD45744.1"/>
    </source>
</evidence>
<dbReference type="STRING" id="588581.Cpap_0072"/>
<organism evidence="1 2">
    <name type="scientific">Ruminiclostridium papyrosolvens DSM 2782</name>
    <dbReference type="NCBI Taxonomy" id="588581"/>
    <lineage>
        <taxon>Bacteria</taxon>
        <taxon>Bacillati</taxon>
        <taxon>Bacillota</taxon>
        <taxon>Clostridia</taxon>
        <taxon>Eubacteriales</taxon>
        <taxon>Oscillospiraceae</taxon>
        <taxon>Ruminiclostridium</taxon>
    </lineage>
</organism>
<name>F1TIP5_9FIRM</name>
<dbReference type="OrthoDB" id="2666280at2"/>
<comment type="caution">
    <text evidence="1">The sequence shown here is derived from an EMBL/GenBank/DDBJ whole genome shotgun (WGS) entry which is preliminary data.</text>
</comment>
<proteinExistence type="predicted"/>
<reference evidence="1" key="2">
    <citation type="submission" date="2011-01" db="EMBL/GenBank/DDBJ databases">
        <title>The Non-contiguous Finished genome of Clostridium papyrosolvens.</title>
        <authorList>
            <person name="Lucas S."/>
            <person name="Copeland A."/>
            <person name="Lapidus A."/>
            <person name="Cheng J.-F."/>
            <person name="Goodwin L."/>
            <person name="Pitluck S."/>
            <person name="Misra M."/>
            <person name="Chertkov O."/>
            <person name="Detter J.C."/>
            <person name="Han C."/>
            <person name="Tapia R."/>
            <person name="Land M."/>
            <person name="Hauser L."/>
            <person name="Kyrpides N."/>
            <person name="Ivanova N."/>
            <person name="Pagani I."/>
            <person name="Mouttaki H."/>
            <person name="He Z."/>
            <person name="Zhou J."/>
            <person name="Hemme C.L."/>
            <person name="Woyke T."/>
        </authorList>
    </citation>
    <scope>NUCLEOTIDE SEQUENCE [LARGE SCALE GENOMIC DNA]</scope>
    <source>
        <strain evidence="1">DSM 2782</strain>
    </source>
</reference>
<accession>F1TIP5</accession>
<reference evidence="1" key="1">
    <citation type="submission" date="2009-07" db="EMBL/GenBank/DDBJ databases">
        <authorList>
            <consortium name="US DOE Joint Genome Institute (JGI-PGF)"/>
            <person name="Lucas S."/>
            <person name="Copeland A."/>
            <person name="Lapidus A."/>
            <person name="Glavina del Rio T."/>
            <person name="Tice H."/>
            <person name="Bruce D."/>
            <person name="Goodwin L."/>
            <person name="Pitluck S."/>
            <person name="Larimer F."/>
            <person name="Land M.L."/>
            <person name="Mouttaki H."/>
            <person name="He Z."/>
            <person name="Zhou J."/>
            <person name="Hemme C.L."/>
        </authorList>
    </citation>
    <scope>NUCLEOTIDE SEQUENCE [LARGE SCALE GENOMIC DNA]</scope>
    <source>
        <strain evidence="1">DSM 2782</strain>
    </source>
</reference>
<keyword evidence="2" id="KW-1185">Reference proteome</keyword>
<dbReference type="Proteomes" id="UP000003860">
    <property type="component" value="Unassembled WGS sequence"/>
</dbReference>
<dbReference type="AlphaFoldDB" id="F1TIP5"/>